<dbReference type="SUPFAM" id="SSF57850">
    <property type="entry name" value="RING/U-box"/>
    <property type="match status" value="1"/>
</dbReference>
<dbReference type="GO" id="GO:0008270">
    <property type="term" value="F:zinc ion binding"/>
    <property type="evidence" value="ECO:0007669"/>
    <property type="project" value="UniProtKB-KW"/>
</dbReference>
<keyword evidence="1" id="KW-0479">Metal-binding</keyword>
<proteinExistence type="predicted"/>
<name>A0A7N1A571_KALFE</name>
<dbReference type="PROSITE" id="PS51292">
    <property type="entry name" value="ZF_RING_CH"/>
    <property type="match status" value="1"/>
</dbReference>
<dbReference type="PANTHER" id="PTHR21540:SF0">
    <property type="entry name" value="PHD FAMILY PROTEIN"/>
    <property type="match status" value="1"/>
</dbReference>
<dbReference type="InterPro" id="IPR013083">
    <property type="entry name" value="Znf_RING/FYVE/PHD"/>
</dbReference>
<keyword evidence="3" id="KW-0862">Zinc</keyword>
<reference evidence="9" key="1">
    <citation type="submission" date="2021-01" db="UniProtKB">
        <authorList>
            <consortium name="EnsemblPlants"/>
        </authorList>
    </citation>
    <scope>IDENTIFICATION</scope>
</reference>
<evidence type="ECO:0000256" key="4">
    <source>
        <dbReference type="PROSITE-ProRule" id="PRU00175"/>
    </source>
</evidence>
<evidence type="ECO:0000259" key="6">
    <source>
        <dbReference type="PROSITE" id="PS50089"/>
    </source>
</evidence>
<dbReference type="PROSITE" id="PS50089">
    <property type="entry name" value="ZF_RING_2"/>
    <property type="match status" value="1"/>
</dbReference>
<evidence type="ECO:0008006" key="11">
    <source>
        <dbReference type="Google" id="ProtNLM"/>
    </source>
</evidence>
<dbReference type="PROSITE" id="PS50966">
    <property type="entry name" value="ZF_SWIM"/>
    <property type="match status" value="1"/>
</dbReference>
<dbReference type="OMA" id="ICVVCRA"/>
<feature type="domain" description="RING-CH-type" evidence="8">
    <location>
        <begin position="145"/>
        <end position="205"/>
    </location>
</feature>
<feature type="domain" description="SWIM-type" evidence="7">
    <location>
        <begin position="55"/>
        <end position="85"/>
    </location>
</feature>
<evidence type="ECO:0000256" key="3">
    <source>
        <dbReference type="ARBA" id="ARBA00022833"/>
    </source>
</evidence>
<sequence>MESSASSASPPRGHRPINPSQPITDRIYRAIRHRLRLLHRVGASFFVLGATGNVYTVTLCTAPSCTCPDRTKPCKHILFVLIKALGLPPDAPCLRRRTLRPCQLSNLLAAPTLAESLASASVQNRFHELFNQSRPTLPSGSGLVREFVEGAMCPVCLEEMEAGEKAERCGTCRNWIHEECLVRWRRSRGRRSANCVVCRAKWDGAEKDKRLYLNLAAYAAEEDGAASPQESGSNSRCGDVSS</sequence>
<dbReference type="InterPro" id="IPR039903">
    <property type="entry name" value="Zswim2"/>
</dbReference>
<dbReference type="AlphaFoldDB" id="A0A7N1A571"/>
<dbReference type="Pfam" id="PF13639">
    <property type="entry name" value="zf-RING_2"/>
    <property type="match status" value="1"/>
</dbReference>
<keyword evidence="2 4" id="KW-0863">Zinc-finger</keyword>
<dbReference type="InterPro" id="IPR001841">
    <property type="entry name" value="Znf_RING"/>
</dbReference>
<evidence type="ECO:0000256" key="2">
    <source>
        <dbReference type="ARBA" id="ARBA00022771"/>
    </source>
</evidence>
<dbReference type="Gene3D" id="3.30.40.10">
    <property type="entry name" value="Zinc/RING finger domain, C3HC4 (zinc finger)"/>
    <property type="match status" value="1"/>
</dbReference>
<evidence type="ECO:0000256" key="1">
    <source>
        <dbReference type="ARBA" id="ARBA00022723"/>
    </source>
</evidence>
<evidence type="ECO:0000259" key="8">
    <source>
        <dbReference type="PROSITE" id="PS51292"/>
    </source>
</evidence>
<keyword evidence="10" id="KW-1185">Reference proteome</keyword>
<feature type="compositionally biased region" description="Polar residues" evidence="5">
    <location>
        <begin position="228"/>
        <end position="242"/>
    </location>
</feature>
<dbReference type="InterPro" id="IPR007527">
    <property type="entry name" value="Znf_SWIM"/>
</dbReference>
<accession>A0A7N1A571</accession>
<feature type="region of interest" description="Disordered" evidence="5">
    <location>
        <begin position="222"/>
        <end position="242"/>
    </location>
</feature>
<feature type="region of interest" description="Disordered" evidence="5">
    <location>
        <begin position="1"/>
        <end position="21"/>
    </location>
</feature>
<dbReference type="EnsemblPlants" id="Kaladp0102s0106.1.v1.1">
    <property type="protein sequence ID" value="Kaladp0102s0106.1.v1.1.CDS.1"/>
    <property type="gene ID" value="Kaladp0102s0106.v1.1"/>
</dbReference>
<evidence type="ECO:0000259" key="7">
    <source>
        <dbReference type="PROSITE" id="PS50966"/>
    </source>
</evidence>
<dbReference type="PANTHER" id="PTHR21540">
    <property type="entry name" value="RING FINGER AND SWIM DOMAIN-CONTAINING PROTEIN 2"/>
    <property type="match status" value="1"/>
</dbReference>
<evidence type="ECO:0000313" key="10">
    <source>
        <dbReference type="Proteomes" id="UP000594263"/>
    </source>
</evidence>
<dbReference type="Gramene" id="Kaladp0102s0106.1.v1.1">
    <property type="protein sequence ID" value="Kaladp0102s0106.1.v1.1.CDS.1"/>
    <property type="gene ID" value="Kaladp0102s0106.v1.1"/>
</dbReference>
<evidence type="ECO:0000313" key="9">
    <source>
        <dbReference type="EnsemblPlants" id="Kaladp0102s0106.1.v1.1.CDS.1"/>
    </source>
</evidence>
<dbReference type="InterPro" id="IPR011016">
    <property type="entry name" value="Znf_RING-CH"/>
</dbReference>
<organism evidence="9 10">
    <name type="scientific">Kalanchoe fedtschenkoi</name>
    <name type="common">Lavender scallops</name>
    <name type="synonym">South American air plant</name>
    <dbReference type="NCBI Taxonomy" id="63787"/>
    <lineage>
        <taxon>Eukaryota</taxon>
        <taxon>Viridiplantae</taxon>
        <taxon>Streptophyta</taxon>
        <taxon>Embryophyta</taxon>
        <taxon>Tracheophyta</taxon>
        <taxon>Spermatophyta</taxon>
        <taxon>Magnoliopsida</taxon>
        <taxon>eudicotyledons</taxon>
        <taxon>Gunneridae</taxon>
        <taxon>Pentapetalae</taxon>
        <taxon>Saxifragales</taxon>
        <taxon>Crassulaceae</taxon>
        <taxon>Kalanchoe</taxon>
    </lineage>
</organism>
<dbReference type="GO" id="GO:0061630">
    <property type="term" value="F:ubiquitin protein ligase activity"/>
    <property type="evidence" value="ECO:0007669"/>
    <property type="project" value="InterPro"/>
</dbReference>
<protein>
    <recommendedName>
        <fullName evidence="11">Mitogen-activated protein kinase kinase kinase 1</fullName>
    </recommendedName>
</protein>
<dbReference type="Pfam" id="PF04434">
    <property type="entry name" value="SWIM"/>
    <property type="match status" value="1"/>
</dbReference>
<feature type="domain" description="RING-type" evidence="6">
    <location>
        <begin position="153"/>
        <end position="199"/>
    </location>
</feature>
<dbReference type="Proteomes" id="UP000594263">
    <property type="component" value="Unplaced"/>
</dbReference>
<evidence type="ECO:0000256" key="5">
    <source>
        <dbReference type="SAM" id="MobiDB-lite"/>
    </source>
</evidence>